<reference evidence="1" key="1">
    <citation type="submission" date="2024-01" db="EMBL/GenBank/DDBJ databases">
        <title>The diversity of rhizobia nodulating Mimosa spp. in eleven states of Brazil covering several biomes is determined by host plant, location, and edaphic factors.</title>
        <authorList>
            <person name="Rouws L."/>
            <person name="Barauna A."/>
            <person name="Beukes C."/>
            <person name="De Faria S.M."/>
            <person name="Gross E."/>
            <person name="Dos Reis Junior F.B."/>
            <person name="Simon M."/>
            <person name="Maluk M."/>
            <person name="Odee D.W."/>
            <person name="Kenicer G."/>
            <person name="Young J.P.W."/>
            <person name="Reis V.M."/>
            <person name="Zilli J."/>
            <person name="James E.K."/>
        </authorList>
    </citation>
    <scope>NUCLEOTIDE SEQUENCE</scope>
    <source>
        <strain evidence="1">JPY452</strain>
    </source>
</reference>
<protein>
    <submittedName>
        <fullName evidence="1">Uncharacterized protein</fullName>
    </submittedName>
</protein>
<evidence type="ECO:0000313" key="1">
    <source>
        <dbReference type="EMBL" id="MEM5404522.1"/>
    </source>
</evidence>
<dbReference type="Proteomes" id="UP001392318">
    <property type="component" value="Unassembled WGS sequence"/>
</dbReference>
<comment type="caution">
    <text evidence="1">The sequence shown here is derived from an EMBL/GenBank/DDBJ whole genome shotgun (WGS) entry which is preliminary data.</text>
</comment>
<proteinExistence type="predicted"/>
<evidence type="ECO:0000313" key="2">
    <source>
        <dbReference type="Proteomes" id="UP001392318"/>
    </source>
</evidence>
<gene>
    <name evidence="1" type="ORF">VSR83_31605</name>
</gene>
<sequence length="76" mass="8596">MKVIIEIEFSDEALAAQYDGPNILAVHETGDPFPQGGDLIELEFGGSVERFRVDERVLSFRTDSLHIILILEKRHT</sequence>
<name>A0ACC6RSF8_9BURK</name>
<accession>A0ACC6RSF8</accession>
<dbReference type="EMBL" id="JAYMRU010000030">
    <property type="protein sequence ID" value="MEM5404522.1"/>
    <property type="molecule type" value="Genomic_DNA"/>
</dbReference>
<keyword evidence="2" id="KW-1185">Reference proteome</keyword>
<organism evidence="1 2">
    <name type="scientific">Paraburkholderia unamae</name>
    <dbReference type="NCBI Taxonomy" id="219649"/>
    <lineage>
        <taxon>Bacteria</taxon>
        <taxon>Pseudomonadati</taxon>
        <taxon>Pseudomonadota</taxon>
        <taxon>Betaproteobacteria</taxon>
        <taxon>Burkholderiales</taxon>
        <taxon>Burkholderiaceae</taxon>
        <taxon>Paraburkholderia</taxon>
    </lineage>
</organism>